<dbReference type="AlphaFoldDB" id="A0A6V8PF56"/>
<dbReference type="InterPro" id="IPR012337">
    <property type="entry name" value="RNaseH-like_sf"/>
</dbReference>
<dbReference type="Pfam" id="PF01609">
    <property type="entry name" value="DDE_Tnp_1"/>
    <property type="match status" value="1"/>
</dbReference>
<name>A0A6V8PF56_9ACTN</name>
<dbReference type="Proteomes" id="UP000588083">
    <property type="component" value="Unassembled WGS sequence"/>
</dbReference>
<protein>
    <submittedName>
        <fullName evidence="2">Putative transposase</fullName>
    </submittedName>
</protein>
<accession>A0A6V8PF56</accession>
<dbReference type="Proteomes" id="UP000569018">
    <property type="component" value="Unassembled WGS sequence"/>
</dbReference>
<evidence type="ECO:0000313" key="2">
    <source>
        <dbReference type="EMBL" id="GFP31345.1"/>
    </source>
</evidence>
<keyword evidence="5" id="KW-1185">Reference proteome</keyword>
<sequence>MNPPKCDDLDYIHFLIDDHFQAMLKEAKERDFEPSFVLFDTWYASLGNLKRVRDYGWHWLTRLKSNRLVNPDGEGNIPLSQAKIPPEGRVVHLKGYGFIKVFRTVSENGDGQYWATDDLQMDEASREDLESQGWRIEVYHRGIKQCCGIERAQVRKAVAQKNHFLYALRAFLRLEIHKLRTGNSWYEAKVSIIREAIRAYLGNPTYSLTPTA</sequence>
<evidence type="ECO:0000313" key="4">
    <source>
        <dbReference type="Proteomes" id="UP000569018"/>
    </source>
</evidence>
<dbReference type="GO" id="GO:0004803">
    <property type="term" value="F:transposase activity"/>
    <property type="evidence" value="ECO:0007669"/>
    <property type="project" value="InterPro"/>
</dbReference>
<proteinExistence type="predicted"/>
<evidence type="ECO:0000259" key="1">
    <source>
        <dbReference type="Pfam" id="PF01609"/>
    </source>
</evidence>
<dbReference type="EMBL" id="BLSD01000009">
    <property type="protein sequence ID" value="GFP38619.1"/>
    <property type="molecule type" value="Genomic_DNA"/>
</dbReference>
<evidence type="ECO:0000313" key="3">
    <source>
        <dbReference type="EMBL" id="GFP38619.1"/>
    </source>
</evidence>
<dbReference type="SUPFAM" id="SSF53098">
    <property type="entry name" value="Ribonuclease H-like"/>
    <property type="match status" value="1"/>
</dbReference>
<dbReference type="GO" id="GO:0006313">
    <property type="term" value="P:DNA transposition"/>
    <property type="evidence" value="ECO:0007669"/>
    <property type="project" value="InterPro"/>
</dbReference>
<organism evidence="2 5">
    <name type="scientific">Candidatus Hakubella thermalkaliphila</name>
    <dbReference type="NCBI Taxonomy" id="2754717"/>
    <lineage>
        <taxon>Bacteria</taxon>
        <taxon>Bacillati</taxon>
        <taxon>Actinomycetota</taxon>
        <taxon>Actinomycetota incertae sedis</taxon>
        <taxon>Candidatus Hakubellales</taxon>
        <taxon>Candidatus Hakubellaceae</taxon>
        <taxon>Candidatus Hakubella</taxon>
    </lineage>
</organism>
<evidence type="ECO:0000313" key="5">
    <source>
        <dbReference type="Proteomes" id="UP000588083"/>
    </source>
</evidence>
<comment type="caution">
    <text evidence="2">The sequence shown here is derived from an EMBL/GenBank/DDBJ whole genome shotgun (WGS) entry which is preliminary data.</text>
</comment>
<dbReference type="EMBL" id="BLRZ01000273">
    <property type="protein sequence ID" value="GFP31345.1"/>
    <property type="molecule type" value="Genomic_DNA"/>
</dbReference>
<gene>
    <name evidence="2" type="ORF">HKBW3S34_02265</name>
    <name evidence="3" type="ORF">HKBW3S47_00320</name>
</gene>
<feature type="domain" description="Transposase IS4-like" evidence="1">
    <location>
        <begin position="19"/>
        <end position="170"/>
    </location>
</feature>
<dbReference type="InterPro" id="IPR002559">
    <property type="entry name" value="Transposase_11"/>
</dbReference>
<dbReference type="GO" id="GO:0003677">
    <property type="term" value="F:DNA binding"/>
    <property type="evidence" value="ECO:0007669"/>
    <property type="project" value="InterPro"/>
</dbReference>
<reference evidence="4 5" key="1">
    <citation type="journal article" date="2020" name="Front. Microbiol.">
        <title>Single-cell genomics of novel Actinobacteria with the Wood-Ljungdahl pathway discovered in a serpentinizing system.</title>
        <authorList>
            <person name="Merino N."/>
            <person name="Kawai M."/>
            <person name="Boyd E.S."/>
            <person name="Colman D.R."/>
            <person name="McGlynn S.E."/>
            <person name="Nealson K.H."/>
            <person name="Kurokawa K."/>
            <person name="Hongoh Y."/>
        </authorList>
    </citation>
    <scope>NUCLEOTIDE SEQUENCE [LARGE SCALE GENOMIC DNA]</scope>
    <source>
        <strain evidence="2 5">S34</strain>
        <strain evidence="3 4">S47</strain>
    </source>
</reference>